<proteinExistence type="inferred from homology"/>
<dbReference type="InterPro" id="IPR057106">
    <property type="entry name" value="NXPE4_C"/>
</dbReference>
<sequence>PSLRSLIKIWHTQHTGIFLFLYPQVFYLMMSWPEPRKHWFPPPRPASEYVSEPNDWDSLSQELTNLTNLLYWPPTDGNRDDFLASTSPKTSTYRLKGPAQSSYTLGSNLEAILVARDHQGRPKTHGGDLFRAKLLGRELKAGVPGEVKDLENGTYLLSFPLLWAGWAQVQVRLIHSSEAVGVLQRIWRGKRATVDFRGYFRGRNGTQETVICNVDPQSTGAKGPTCQYRDVVSGEDWFCAQPSTLPCDALVGHSSGSYLNVTTPHDEDLLAGNVTDQPLASGISPILVKPAATGNLRNVALLSRPPCRPGHLSPKPSGFYHRDRWHSTFCSSRSFPTVDSILNCLAGRIVYMMGDSTLRQWWEYLRDTVPSLKPVDLHVTYQAGPLMAVDTTRGTVLHWRAHGWPLRSLRTPVASLHSVARELHGLAGGPSTVVVLGMGAHFTTFRPSIIARRLAGIRAAVKALLDREPSTLVVIKLANTGYKSVYGSDWLTLQVNRFLRAAFVGLQVAFVDAWEMTSSLDLPDYIHPKTLIVRNEVELFLSFVCPT</sequence>
<keyword evidence="4" id="KW-1185">Reference proteome</keyword>
<protein>
    <recommendedName>
        <fullName evidence="2">NXPE C-terminal domain-containing protein</fullName>
    </recommendedName>
</protein>
<feature type="domain" description="NXPE C-terminal" evidence="2">
    <location>
        <begin position="325"/>
        <end position="545"/>
    </location>
</feature>
<evidence type="ECO:0000259" key="2">
    <source>
        <dbReference type="Pfam" id="PF24536"/>
    </source>
</evidence>
<evidence type="ECO:0000313" key="3">
    <source>
        <dbReference type="Ensembl" id="ENSPEMP00000016220.2"/>
    </source>
</evidence>
<dbReference type="Ensembl" id="ENSPEMT00000020530.2">
    <property type="protein sequence ID" value="ENSPEMP00000016220.2"/>
    <property type="gene ID" value="ENSPEMG00000026998.1"/>
</dbReference>
<accession>A0A8C8TJH7</accession>
<dbReference type="Proteomes" id="UP000694547">
    <property type="component" value="Chromosome 23"/>
</dbReference>
<comment type="similarity">
    <text evidence="1">Belongs to the NXPE family.</text>
</comment>
<dbReference type="InterPro" id="IPR013783">
    <property type="entry name" value="Ig-like_fold"/>
</dbReference>
<dbReference type="InterPro" id="IPR026845">
    <property type="entry name" value="NXPH/NXPE"/>
</dbReference>
<organism evidence="3 4">
    <name type="scientific">Peromyscus maniculatus bairdii</name>
    <name type="common">Prairie deer mouse</name>
    <dbReference type="NCBI Taxonomy" id="230844"/>
    <lineage>
        <taxon>Eukaryota</taxon>
        <taxon>Metazoa</taxon>
        <taxon>Chordata</taxon>
        <taxon>Craniata</taxon>
        <taxon>Vertebrata</taxon>
        <taxon>Euteleostomi</taxon>
        <taxon>Mammalia</taxon>
        <taxon>Eutheria</taxon>
        <taxon>Euarchontoglires</taxon>
        <taxon>Glires</taxon>
        <taxon>Rodentia</taxon>
        <taxon>Myomorpha</taxon>
        <taxon>Muroidea</taxon>
        <taxon>Cricetidae</taxon>
        <taxon>Neotominae</taxon>
        <taxon>Peromyscus</taxon>
    </lineage>
</organism>
<name>A0A8C8TJH7_PERMB</name>
<dbReference type="AlphaFoldDB" id="A0A8C8TJH7"/>
<reference evidence="3" key="3">
    <citation type="submission" date="2025-09" db="UniProtKB">
        <authorList>
            <consortium name="Ensembl"/>
        </authorList>
    </citation>
    <scope>IDENTIFICATION</scope>
</reference>
<reference evidence="3" key="2">
    <citation type="submission" date="2025-08" db="UniProtKB">
        <authorList>
            <consortium name="Ensembl"/>
        </authorList>
    </citation>
    <scope>IDENTIFICATION</scope>
</reference>
<dbReference type="InterPro" id="IPR014756">
    <property type="entry name" value="Ig_E-set"/>
</dbReference>
<evidence type="ECO:0000313" key="4">
    <source>
        <dbReference type="Proteomes" id="UP000694547"/>
    </source>
</evidence>
<dbReference type="GeneTree" id="ENSGT00950000182866"/>
<dbReference type="Gene3D" id="2.60.40.10">
    <property type="entry name" value="Immunoglobulins"/>
    <property type="match status" value="1"/>
</dbReference>
<reference evidence="3 4" key="1">
    <citation type="submission" date="2018-10" db="EMBL/GenBank/DDBJ databases">
        <title>Improved assembly of the deer mouse Peromyscus maniculatus genome.</title>
        <authorList>
            <person name="Lassance J.-M."/>
            <person name="Hoekstra H.E."/>
        </authorList>
    </citation>
    <scope>NUCLEOTIDE SEQUENCE [LARGE SCALE GENOMIC DNA]</scope>
</reference>
<evidence type="ECO:0000256" key="1">
    <source>
        <dbReference type="ARBA" id="ARBA00005431"/>
    </source>
</evidence>
<dbReference type="SUPFAM" id="SSF81296">
    <property type="entry name" value="E set domains"/>
    <property type="match status" value="1"/>
</dbReference>
<dbReference type="PANTHER" id="PTHR16165">
    <property type="entry name" value="NXPE FAMILY MEMBER"/>
    <property type="match status" value="1"/>
</dbReference>
<dbReference type="Pfam" id="PF06312">
    <property type="entry name" value="Neurexophilin"/>
    <property type="match status" value="1"/>
</dbReference>
<dbReference type="PANTHER" id="PTHR16165:SF23">
    <property type="entry name" value="NEUREXOPHILIN AND PC-ESTERASE DOMAIN FAMILY, MEMBER 5"/>
    <property type="match status" value="1"/>
</dbReference>
<dbReference type="Pfam" id="PF24536">
    <property type="entry name" value="NXPE4_C"/>
    <property type="match status" value="1"/>
</dbReference>